<evidence type="ECO:0008006" key="2">
    <source>
        <dbReference type="Google" id="ProtNLM"/>
    </source>
</evidence>
<comment type="caution">
    <text evidence="1">The sequence shown here is derived from an EMBL/GenBank/DDBJ whole genome shotgun (WGS) entry which is preliminary data.</text>
</comment>
<reference evidence="1" key="1">
    <citation type="journal article" date="2015" name="Nature">
        <title>Complex archaea that bridge the gap between prokaryotes and eukaryotes.</title>
        <authorList>
            <person name="Spang A."/>
            <person name="Saw J.H."/>
            <person name="Jorgensen S.L."/>
            <person name="Zaremba-Niedzwiedzka K."/>
            <person name="Martijn J."/>
            <person name="Lind A.E."/>
            <person name="van Eijk R."/>
            <person name="Schleper C."/>
            <person name="Guy L."/>
            <person name="Ettema T.J."/>
        </authorList>
    </citation>
    <scope>NUCLEOTIDE SEQUENCE</scope>
</reference>
<dbReference type="AlphaFoldDB" id="A0A0F9CS10"/>
<dbReference type="InterPro" id="IPR034660">
    <property type="entry name" value="DinB/YfiT-like"/>
</dbReference>
<protein>
    <recommendedName>
        <fullName evidence="2">DinB-like domain-containing protein</fullName>
    </recommendedName>
</protein>
<organism evidence="1">
    <name type="scientific">marine sediment metagenome</name>
    <dbReference type="NCBI Taxonomy" id="412755"/>
    <lineage>
        <taxon>unclassified sequences</taxon>
        <taxon>metagenomes</taxon>
        <taxon>ecological metagenomes</taxon>
    </lineage>
</organism>
<dbReference type="InterPro" id="IPR007061">
    <property type="entry name" value="MST-like"/>
</dbReference>
<dbReference type="Pfam" id="PF04978">
    <property type="entry name" value="MST"/>
    <property type="match status" value="1"/>
</dbReference>
<dbReference type="Gene3D" id="1.20.120.450">
    <property type="entry name" value="dinb family like domain"/>
    <property type="match status" value="1"/>
</dbReference>
<gene>
    <name evidence="1" type="ORF">LCGC14_2290150</name>
</gene>
<feature type="non-terminal residue" evidence="1">
    <location>
        <position position="166"/>
    </location>
</feature>
<sequence>MIHPLVTQLRFARSEFTRCLEGVSAEDARRRLLPMNCISWIVGHLAYQENLYWVVRTQGRDLAPDLEHQVGWGQPASTPPLDEMWATWHTVTDAADTYLDTLTTERLQTHQKWEGAPLDESIGTKLLRNIYHYWFHTGEAHAIRQLSGHTDLPEFVGDISRAAYCP</sequence>
<evidence type="ECO:0000313" key="1">
    <source>
        <dbReference type="EMBL" id="KKL51974.1"/>
    </source>
</evidence>
<name>A0A0F9CS10_9ZZZZ</name>
<dbReference type="SUPFAM" id="SSF109854">
    <property type="entry name" value="DinB/YfiT-like putative metalloenzymes"/>
    <property type="match status" value="1"/>
</dbReference>
<dbReference type="EMBL" id="LAZR01032057">
    <property type="protein sequence ID" value="KKL51974.1"/>
    <property type="molecule type" value="Genomic_DNA"/>
</dbReference>
<accession>A0A0F9CS10</accession>
<proteinExistence type="predicted"/>